<dbReference type="AlphaFoldDB" id="A0AAD6SJV8"/>
<feature type="region of interest" description="Disordered" evidence="1">
    <location>
        <begin position="108"/>
        <end position="207"/>
    </location>
</feature>
<feature type="region of interest" description="Disordered" evidence="1">
    <location>
        <begin position="31"/>
        <end position="58"/>
    </location>
</feature>
<feature type="compositionally biased region" description="Gly residues" evidence="1">
    <location>
        <begin position="580"/>
        <end position="589"/>
    </location>
</feature>
<accession>A0AAD6SJV8</accession>
<evidence type="ECO:0000256" key="1">
    <source>
        <dbReference type="SAM" id="MobiDB-lite"/>
    </source>
</evidence>
<organism evidence="2 3">
    <name type="scientific">Mycena alexandri</name>
    <dbReference type="NCBI Taxonomy" id="1745969"/>
    <lineage>
        <taxon>Eukaryota</taxon>
        <taxon>Fungi</taxon>
        <taxon>Dikarya</taxon>
        <taxon>Basidiomycota</taxon>
        <taxon>Agaricomycotina</taxon>
        <taxon>Agaricomycetes</taxon>
        <taxon>Agaricomycetidae</taxon>
        <taxon>Agaricales</taxon>
        <taxon>Marasmiineae</taxon>
        <taxon>Mycenaceae</taxon>
        <taxon>Mycena</taxon>
    </lineage>
</organism>
<feature type="compositionally biased region" description="Polar residues" evidence="1">
    <location>
        <begin position="196"/>
        <end position="206"/>
    </location>
</feature>
<feature type="compositionally biased region" description="Polar residues" evidence="1">
    <location>
        <begin position="148"/>
        <end position="157"/>
    </location>
</feature>
<keyword evidence="3" id="KW-1185">Reference proteome</keyword>
<dbReference type="EMBL" id="JARJCM010000124">
    <property type="protein sequence ID" value="KAJ7027445.1"/>
    <property type="molecule type" value="Genomic_DNA"/>
</dbReference>
<proteinExistence type="predicted"/>
<protein>
    <submittedName>
        <fullName evidence="2">Uncharacterized protein</fullName>
    </submittedName>
</protein>
<feature type="region of interest" description="Disordered" evidence="1">
    <location>
        <begin position="554"/>
        <end position="589"/>
    </location>
</feature>
<comment type="caution">
    <text evidence="2">The sequence shown here is derived from an EMBL/GenBank/DDBJ whole genome shotgun (WGS) entry which is preliminary data.</text>
</comment>
<feature type="compositionally biased region" description="Basic residues" evidence="1">
    <location>
        <begin position="182"/>
        <end position="194"/>
    </location>
</feature>
<evidence type="ECO:0000313" key="3">
    <source>
        <dbReference type="Proteomes" id="UP001218188"/>
    </source>
</evidence>
<sequence length="589" mass="64654">MSDITKSTPAQLNTDELTANAGDLHDVVATDTSSSPLFAPPRRSNERANDDNDGLLQRPQTHYQTGVTHCYIAPKTPFSLYHNLEPSKNRLRPQNTLADPATTLAKFAKPDDGTFRLPPSRNNGPRDTPATRKSYRVTTAPFAGPSRGPNSLETTSALPFDYGSSDDETPLDHLDLASPSKRPIRSNPRTRAHRSISPTPNDSSMNVDDVFGQNYGQHLRAPAPAQLFGAANIIFNNVANAIAIQTPADLALLNHAVVGREDNGYLGTQAPMDTPPVNAEGRTTIQRNDGTNPNLVLTVNQVLHGIHPTQRVFIQENWNNILMFVMFLGGQSFFAKYGNVINDVYDALSGYHAFNRELVDIYHAVPDGEEPIHEGMAQTHAIKTVLSGQRTFACMEILGWHAVNLEEAVGLRDYALASYALVQEGDQQTQALSNASLQERIEDLVWTIDAKYFNHETDPIVTIYMRPITDNPANHERIARLMRPRSFHMGPLSFTPKAYHNEAPECVICTSGDHFAYLCPLTRLPAFWGPKKQISRHTEGILARARGRGRGFAQGAFARGGPRGRGHAQGRGRGAPTRGVRGGRGRGNA</sequence>
<evidence type="ECO:0000313" key="2">
    <source>
        <dbReference type="EMBL" id="KAJ7027445.1"/>
    </source>
</evidence>
<dbReference type="Proteomes" id="UP001218188">
    <property type="component" value="Unassembled WGS sequence"/>
</dbReference>
<reference evidence="2" key="1">
    <citation type="submission" date="2023-03" db="EMBL/GenBank/DDBJ databases">
        <title>Massive genome expansion in bonnet fungi (Mycena s.s.) driven by repeated elements and novel gene families across ecological guilds.</title>
        <authorList>
            <consortium name="Lawrence Berkeley National Laboratory"/>
            <person name="Harder C.B."/>
            <person name="Miyauchi S."/>
            <person name="Viragh M."/>
            <person name="Kuo A."/>
            <person name="Thoen E."/>
            <person name="Andreopoulos B."/>
            <person name="Lu D."/>
            <person name="Skrede I."/>
            <person name="Drula E."/>
            <person name="Henrissat B."/>
            <person name="Morin E."/>
            <person name="Kohler A."/>
            <person name="Barry K."/>
            <person name="LaButti K."/>
            <person name="Morin E."/>
            <person name="Salamov A."/>
            <person name="Lipzen A."/>
            <person name="Mereny Z."/>
            <person name="Hegedus B."/>
            <person name="Baldrian P."/>
            <person name="Stursova M."/>
            <person name="Weitz H."/>
            <person name="Taylor A."/>
            <person name="Grigoriev I.V."/>
            <person name="Nagy L.G."/>
            <person name="Martin F."/>
            <person name="Kauserud H."/>
        </authorList>
    </citation>
    <scope>NUCLEOTIDE SEQUENCE</scope>
    <source>
        <strain evidence="2">CBHHK200</strain>
    </source>
</reference>
<name>A0AAD6SJV8_9AGAR</name>
<gene>
    <name evidence="2" type="ORF">C8F04DRAFT_1267012</name>
</gene>